<accession>A0AAV2TL64</accession>
<protein>
    <submittedName>
        <fullName evidence="1">Uncharacterized protein</fullName>
    </submittedName>
</protein>
<evidence type="ECO:0000313" key="2">
    <source>
        <dbReference type="Proteomes" id="UP001497525"/>
    </source>
</evidence>
<organism evidence="1 2">
    <name type="scientific">Calicophoron daubneyi</name>
    <name type="common">Rumen fluke</name>
    <name type="synonym">Paramphistomum daubneyi</name>
    <dbReference type="NCBI Taxonomy" id="300641"/>
    <lineage>
        <taxon>Eukaryota</taxon>
        <taxon>Metazoa</taxon>
        <taxon>Spiralia</taxon>
        <taxon>Lophotrochozoa</taxon>
        <taxon>Platyhelminthes</taxon>
        <taxon>Trematoda</taxon>
        <taxon>Digenea</taxon>
        <taxon>Plagiorchiida</taxon>
        <taxon>Pronocephalata</taxon>
        <taxon>Paramphistomoidea</taxon>
        <taxon>Paramphistomidae</taxon>
        <taxon>Calicophoron</taxon>
    </lineage>
</organism>
<name>A0AAV2TL64_CALDB</name>
<gene>
    <name evidence="1" type="ORF">CDAUBV1_LOCUS12540</name>
</gene>
<proteinExistence type="predicted"/>
<reference evidence="1" key="1">
    <citation type="submission" date="2024-06" db="EMBL/GenBank/DDBJ databases">
        <authorList>
            <person name="Liu X."/>
            <person name="Lenzi L."/>
            <person name="Haldenby T S."/>
            <person name="Uol C."/>
        </authorList>
    </citation>
    <scope>NUCLEOTIDE SEQUENCE</scope>
</reference>
<dbReference type="EMBL" id="CAXLJL010000467">
    <property type="protein sequence ID" value="CAL5138023.1"/>
    <property type="molecule type" value="Genomic_DNA"/>
</dbReference>
<dbReference type="Proteomes" id="UP001497525">
    <property type="component" value="Unassembled WGS sequence"/>
</dbReference>
<dbReference type="AlphaFoldDB" id="A0AAV2TL64"/>
<evidence type="ECO:0000313" key="1">
    <source>
        <dbReference type="EMBL" id="CAL5138023.1"/>
    </source>
</evidence>
<comment type="caution">
    <text evidence="1">The sequence shown here is derived from an EMBL/GenBank/DDBJ whole genome shotgun (WGS) entry which is preliminary data.</text>
</comment>
<sequence>MQITSEGLPHVQDELTFPEHITSEASVRMDQGKINQAGKQLFLRNVGELPEFLGLVLHYRKLVPQILALADPPRSPPQTKSSSFGRGCIKPLFRGLANCCAQPPVSASKHSLFKKPGLDLLPPRRTLCMVAELYPATKDTIVPSKKGVYPRPTRSTMSTLSKGGAELSRVNIHPALMKA</sequence>